<name>A0A023AXR2_GRENI</name>
<evidence type="ECO:0000313" key="1">
    <source>
        <dbReference type="EMBL" id="EZG43436.1"/>
    </source>
</evidence>
<reference evidence="1" key="1">
    <citation type="submission" date="2013-12" db="EMBL/GenBank/DDBJ databases">
        <authorList>
            <person name="Omoto C.K."/>
            <person name="Sibley D."/>
            <person name="Venepally P."/>
            <person name="Hadjithomas M."/>
            <person name="Karamycheva S."/>
            <person name="Brunk B."/>
            <person name="Roos D."/>
            <person name="Caler E."/>
            <person name="Lorenzi H."/>
        </authorList>
    </citation>
    <scope>NUCLEOTIDE SEQUENCE</scope>
</reference>
<gene>
    <name evidence="1" type="ORF">GNI_172150</name>
</gene>
<organism evidence="1 2">
    <name type="scientific">Gregarina niphandrodes</name>
    <name type="common">Septate eugregarine</name>
    <dbReference type="NCBI Taxonomy" id="110365"/>
    <lineage>
        <taxon>Eukaryota</taxon>
        <taxon>Sar</taxon>
        <taxon>Alveolata</taxon>
        <taxon>Apicomplexa</taxon>
        <taxon>Conoidasida</taxon>
        <taxon>Gregarinasina</taxon>
        <taxon>Eugregarinorida</taxon>
        <taxon>Gregarinidae</taxon>
        <taxon>Gregarina</taxon>
    </lineage>
</organism>
<sequence length="243" mass="26840">MRCLSAEASVEKSVLLASAILTCDVNGRPVDMVKAFKSLEPWDTVSTVMVYGFNLLDQVPDLVVGLPGVEHVDLSTEELKELHEEIRTNTQLRGGILKTESECLHAIAQVCQRHPTTCGASAEIGQAISKWVEGIRTLGKTGCCTYPETDATKIEDLEFMLIALFRFLGKDVHTHVTVPSLQQCNPNAAIPGAWECARFDLDARVYAPTMTKIYATALSQIEYDERMGKLAVPIKPDHHYTFC</sequence>
<comment type="caution">
    <text evidence="1">The sequence shown here is derived from an EMBL/GenBank/DDBJ whole genome shotgun (WGS) entry which is preliminary data.</text>
</comment>
<dbReference type="GeneID" id="22915877"/>
<dbReference type="AlphaFoldDB" id="A0A023AXR2"/>
<accession>A0A023AXR2</accession>
<dbReference type="VEuPathDB" id="CryptoDB:GNI_172150"/>
<evidence type="ECO:0000313" key="2">
    <source>
        <dbReference type="Proteomes" id="UP000019763"/>
    </source>
</evidence>
<dbReference type="EMBL" id="AFNH02001291">
    <property type="protein sequence ID" value="EZG43436.1"/>
    <property type="molecule type" value="Genomic_DNA"/>
</dbReference>
<dbReference type="RefSeq" id="XP_011133334.1">
    <property type="nucleotide sequence ID" value="XM_011135032.1"/>
</dbReference>
<keyword evidence="2" id="KW-1185">Reference proteome</keyword>
<dbReference type="Proteomes" id="UP000019763">
    <property type="component" value="Unassembled WGS sequence"/>
</dbReference>
<proteinExistence type="predicted"/>
<protein>
    <submittedName>
        <fullName evidence="1">Uncharacterized protein</fullName>
    </submittedName>
</protein>